<reference evidence="3" key="2">
    <citation type="journal article" date="2021" name="PeerJ">
        <title>Extensive microbial diversity within the chicken gut microbiome revealed by metagenomics and culture.</title>
        <authorList>
            <person name="Gilroy R."/>
            <person name="Ravi A."/>
            <person name="Getino M."/>
            <person name="Pursley I."/>
            <person name="Horton D.L."/>
            <person name="Alikhan N.F."/>
            <person name="Baker D."/>
            <person name="Gharbi K."/>
            <person name="Hall N."/>
            <person name="Watson M."/>
            <person name="Adriaenssens E.M."/>
            <person name="Foster-Nyarko E."/>
            <person name="Jarju S."/>
            <person name="Secka A."/>
            <person name="Antonio M."/>
            <person name="Oren A."/>
            <person name="Chaudhuri R.R."/>
            <person name="La Ragione R."/>
            <person name="Hildebrand F."/>
            <person name="Pallen M.J."/>
        </authorList>
    </citation>
    <scope>NUCLEOTIDE SEQUENCE</scope>
    <source>
        <strain evidence="3">CHK154-7741</strain>
    </source>
</reference>
<dbReference type="GO" id="GO:0015627">
    <property type="term" value="C:type II protein secretion system complex"/>
    <property type="evidence" value="ECO:0007669"/>
    <property type="project" value="InterPro"/>
</dbReference>
<protein>
    <submittedName>
        <fullName evidence="3">Type II secretion system protein</fullName>
    </submittedName>
</protein>
<dbReference type="InterPro" id="IPR000983">
    <property type="entry name" value="Bac_GSPG_pilin"/>
</dbReference>
<feature type="transmembrane region" description="Helical" evidence="2">
    <location>
        <begin position="12"/>
        <end position="31"/>
    </location>
</feature>
<dbReference type="InterPro" id="IPR045584">
    <property type="entry name" value="Pilin-like"/>
</dbReference>
<accession>A0A9D1N0R6</accession>
<comment type="caution">
    <text evidence="3">The sequence shown here is derived from an EMBL/GenBank/DDBJ whole genome shotgun (WGS) entry which is preliminary data.</text>
</comment>
<proteinExistence type="predicted"/>
<evidence type="ECO:0000313" key="4">
    <source>
        <dbReference type="Proteomes" id="UP000886748"/>
    </source>
</evidence>
<keyword evidence="2" id="KW-0472">Membrane</keyword>
<evidence type="ECO:0000256" key="2">
    <source>
        <dbReference type="SAM" id="Phobius"/>
    </source>
</evidence>
<dbReference type="NCBIfam" id="TIGR02532">
    <property type="entry name" value="IV_pilin_GFxxxE"/>
    <property type="match status" value="1"/>
</dbReference>
<keyword evidence="2" id="KW-1133">Transmembrane helix</keyword>
<dbReference type="Pfam" id="PF07963">
    <property type="entry name" value="N_methyl"/>
    <property type="match status" value="1"/>
</dbReference>
<dbReference type="AlphaFoldDB" id="A0A9D1N0R6"/>
<sequence>MNLRKAFTLAEVLITVTIIGIVAALTIPSFMSDTSQRSNAVALKKAISALDQAVDMSRAESKFQPMPKCYISDVSTEGHQFDQCKDLFVYIKDMMQVSKYCESDPVSGGCMQEYNSDFSACEDWSKLENKKAFVTTDGMIYFEYSDEKGASNIGVDVNGSKGPNKWGYDVFSLGLYGHKGVMQTYQPGGCEAVDIGGMTGYELLKEAG</sequence>
<dbReference type="Gene3D" id="3.30.700.10">
    <property type="entry name" value="Glycoprotein, Type 4 Pilin"/>
    <property type="match status" value="1"/>
</dbReference>
<dbReference type="SUPFAM" id="SSF54523">
    <property type="entry name" value="Pili subunits"/>
    <property type="match status" value="1"/>
</dbReference>
<keyword evidence="1" id="KW-0488">Methylation</keyword>
<organism evidence="3 4">
    <name type="scientific">Candidatus Limenecus avicola</name>
    <dbReference type="NCBI Taxonomy" id="2840847"/>
    <lineage>
        <taxon>Bacteria</taxon>
        <taxon>Bacillati</taxon>
        <taxon>Bacillota</taxon>
        <taxon>Clostridia</taxon>
        <taxon>Eubacteriales</taxon>
        <taxon>Clostridiaceae</taxon>
        <taxon>Clostridiaceae incertae sedis</taxon>
        <taxon>Candidatus Limenecus</taxon>
    </lineage>
</organism>
<dbReference type="EMBL" id="DVOD01000050">
    <property type="protein sequence ID" value="HIU92811.1"/>
    <property type="molecule type" value="Genomic_DNA"/>
</dbReference>
<reference evidence="3" key="1">
    <citation type="submission" date="2020-10" db="EMBL/GenBank/DDBJ databases">
        <authorList>
            <person name="Gilroy R."/>
        </authorList>
    </citation>
    <scope>NUCLEOTIDE SEQUENCE</scope>
    <source>
        <strain evidence="3">CHK154-7741</strain>
    </source>
</reference>
<gene>
    <name evidence="3" type="ORF">IAD26_06735</name>
</gene>
<dbReference type="Proteomes" id="UP000886748">
    <property type="component" value="Unassembled WGS sequence"/>
</dbReference>
<evidence type="ECO:0000256" key="1">
    <source>
        <dbReference type="ARBA" id="ARBA00022481"/>
    </source>
</evidence>
<dbReference type="GO" id="GO:0015628">
    <property type="term" value="P:protein secretion by the type II secretion system"/>
    <property type="evidence" value="ECO:0007669"/>
    <property type="project" value="InterPro"/>
</dbReference>
<dbReference type="InterPro" id="IPR012902">
    <property type="entry name" value="N_methyl_site"/>
</dbReference>
<dbReference type="PRINTS" id="PR00813">
    <property type="entry name" value="BCTERIALGSPG"/>
</dbReference>
<keyword evidence="2" id="KW-0812">Transmembrane</keyword>
<name>A0A9D1N0R6_9CLOT</name>
<evidence type="ECO:0000313" key="3">
    <source>
        <dbReference type="EMBL" id="HIU92811.1"/>
    </source>
</evidence>